<keyword evidence="2" id="KW-0812">Transmembrane</keyword>
<comment type="caution">
    <text evidence="3">The sequence shown here is derived from an EMBL/GenBank/DDBJ whole genome shotgun (WGS) entry which is preliminary data.</text>
</comment>
<evidence type="ECO:0000313" key="4">
    <source>
        <dbReference type="Proteomes" id="UP000722485"/>
    </source>
</evidence>
<reference evidence="3" key="1">
    <citation type="submission" date="2020-03" db="EMBL/GenBank/DDBJ databases">
        <title>Draft Genome Sequence of Cylindrodendrum hubeiense.</title>
        <authorList>
            <person name="Buettner E."/>
            <person name="Kellner H."/>
        </authorList>
    </citation>
    <scope>NUCLEOTIDE SEQUENCE</scope>
    <source>
        <strain evidence="3">IHI 201604</strain>
    </source>
</reference>
<keyword evidence="2" id="KW-0472">Membrane</keyword>
<evidence type="ECO:0000313" key="3">
    <source>
        <dbReference type="EMBL" id="KAF7557881.1"/>
    </source>
</evidence>
<name>A0A9P5LGC5_9HYPO</name>
<gene>
    <name evidence="3" type="ORF">G7Z17_g255</name>
</gene>
<dbReference type="OrthoDB" id="1077582at2759"/>
<evidence type="ECO:0000256" key="2">
    <source>
        <dbReference type="SAM" id="Phobius"/>
    </source>
</evidence>
<dbReference type="Proteomes" id="UP000722485">
    <property type="component" value="Unassembled WGS sequence"/>
</dbReference>
<protein>
    <submittedName>
        <fullName evidence="3">Uncharacterized protein</fullName>
    </submittedName>
</protein>
<dbReference type="AlphaFoldDB" id="A0A9P5LGC5"/>
<proteinExistence type="predicted"/>
<evidence type="ECO:0000256" key="1">
    <source>
        <dbReference type="SAM" id="MobiDB-lite"/>
    </source>
</evidence>
<feature type="region of interest" description="Disordered" evidence="1">
    <location>
        <begin position="90"/>
        <end position="110"/>
    </location>
</feature>
<accession>A0A9P5LGC5</accession>
<keyword evidence="4" id="KW-1185">Reference proteome</keyword>
<sequence>MTAQDALGFAATSQALAALAIGFTAPSSLSRPAVATFVLALTWLFHQAIQDALESRLHMALLSTGMWIQCVKSFDDLCLTGLSFSQETAGQAVHRRSTTQTPAKGPAGVKKASCVQLQESQSSEITRRLFFGLGSLWNMRGIGTNAEIKQVPPWSKQDPSFVPSRSQELKRHLKNVALSYLVLDVFANQPPPDLENMMSPRNERLFSRLADIGSEEAIFRFFATFGFWLNTFCVIQLINSTIALLCLQH</sequence>
<feature type="transmembrane region" description="Helical" evidence="2">
    <location>
        <begin position="217"/>
        <end position="238"/>
    </location>
</feature>
<organism evidence="3 4">
    <name type="scientific">Cylindrodendrum hubeiense</name>
    <dbReference type="NCBI Taxonomy" id="595255"/>
    <lineage>
        <taxon>Eukaryota</taxon>
        <taxon>Fungi</taxon>
        <taxon>Dikarya</taxon>
        <taxon>Ascomycota</taxon>
        <taxon>Pezizomycotina</taxon>
        <taxon>Sordariomycetes</taxon>
        <taxon>Hypocreomycetidae</taxon>
        <taxon>Hypocreales</taxon>
        <taxon>Nectriaceae</taxon>
        <taxon>Cylindrodendrum</taxon>
    </lineage>
</organism>
<keyword evidence="2" id="KW-1133">Transmembrane helix</keyword>
<dbReference type="EMBL" id="JAANBB010000002">
    <property type="protein sequence ID" value="KAF7557881.1"/>
    <property type="molecule type" value="Genomic_DNA"/>
</dbReference>